<accession>A0A5B8A314</accession>
<dbReference type="OrthoDB" id="5401121at2"/>
<evidence type="ECO:0000256" key="5">
    <source>
        <dbReference type="ARBA" id="ARBA00022777"/>
    </source>
</evidence>
<dbReference type="InterPro" id="IPR005467">
    <property type="entry name" value="His_kinase_dom"/>
</dbReference>
<dbReference type="InterPro" id="IPR013655">
    <property type="entry name" value="PAS_fold_3"/>
</dbReference>
<dbReference type="EC" id="2.7.13.3" evidence="2"/>
<evidence type="ECO:0000256" key="2">
    <source>
        <dbReference type="ARBA" id="ARBA00012438"/>
    </source>
</evidence>
<protein>
    <recommendedName>
        <fullName evidence="2">histidine kinase</fullName>
        <ecNumber evidence="2">2.7.13.3</ecNumber>
    </recommendedName>
</protein>
<dbReference type="NCBIfam" id="TIGR00229">
    <property type="entry name" value="sensory_box"/>
    <property type="match status" value="3"/>
</dbReference>
<dbReference type="Pfam" id="PF08447">
    <property type="entry name" value="PAS_3"/>
    <property type="match status" value="1"/>
</dbReference>
<feature type="domain" description="PAC" evidence="8">
    <location>
        <begin position="407"/>
        <end position="459"/>
    </location>
</feature>
<dbReference type="Proteomes" id="UP000305398">
    <property type="component" value="Chromosome"/>
</dbReference>
<dbReference type="InterPro" id="IPR013656">
    <property type="entry name" value="PAS_4"/>
</dbReference>
<feature type="domain" description="PAS" evidence="7">
    <location>
        <begin position="575"/>
        <end position="645"/>
    </location>
</feature>
<evidence type="ECO:0000256" key="1">
    <source>
        <dbReference type="ARBA" id="ARBA00000085"/>
    </source>
</evidence>
<dbReference type="SUPFAM" id="SSF55874">
    <property type="entry name" value="ATPase domain of HSP90 chaperone/DNA topoisomerase II/histidine kinase"/>
    <property type="match status" value="1"/>
</dbReference>
<dbReference type="RefSeq" id="WP_139516731.1">
    <property type="nucleotide sequence ID" value="NZ_CP040896.1"/>
</dbReference>
<dbReference type="Gene3D" id="3.30.565.10">
    <property type="entry name" value="Histidine kinase-like ATPase, C-terminal domain"/>
    <property type="match status" value="1"/>
</dbReference>
<evidence type="ECO:0000259" key="7">
    <source>
        <dbReference type="PROSITE" id="PS50112"/>
    </source>
</evidence>
<feature type="domain" description="PAC" evidence="8">
    <location>
        <begin position="147"/>
        <end position="201"/>
    </location>
</feature>
<dbReference type="EMBL" id="CP040896">
    <property type="protein sequence ID" value="QDA61557.1"/>
    <property type="molecule type" value="Genomic_DNA"/>
</dbReference>
<dbReference type="InterPro" id="IPR004358">
    <property type="entry name" value="Sig_transdc_His_kin-like_C"/>
</dbReference>
<keyword evidence="5" id="KW-0418">Kinase</keyword>
<keyword evidence="3" id="KW-0597">Phosphoprotein</keyword>
<dbReference type="InterPro" id="IPR003594">
    <property type="entry name" value="HATPase_dom"/>
</dbReference>
<dbReference type="PRINTS" id="PR00344">
    <property type="entry name" value="BCTRLSENSOR"/>
</dbReference>
<keyword evidence="4" id="KW-0808">Transferase</keyword>
<dbReference type="InterPro" id="IPR001610">
    <property type="entry name" value="PAC"/>
</dbReference>
<dbReference type="PROSITE" id="PS50109">
    <property type="entry name" value="HIS_KIN"/>
    <property type="match status" value="1"/>
</dbReference>
<dbReference type="SMART" id="SM00086">
    <property type="entry name" value="PAC"/>
    <property type="match status" value="4"/>
</dbReference>
<dbReference type="CDD" id="cd16917">
    <property type="entry name" value="HATPase_UhpB-NarQ-NarX-like"/>
    <property type="match status" value="1"/>
</dbReference>
<evidence type="ECO:0000256" key="3">
    <source>
        <dbReference type="ARBA" id="ARBA00022553"/>
    </source>
</evidence>
<evidence type="ECO:0000313" key="10">
    <source>
        <dbReference type="Proteomes" id="UP000305398"/>
    </source>
</evidence>
<dbReference type="KEGG" id="hyj:FHG12_16275"/>
<gene>
    <name evidence="9" type="ORF">FHG12_16275</name>
</gene>
<dbReference type="AlphaFoldDB" id="A0A5B8A314"/>
<dbReference type="CDD" id="cd00130">
    <property type="entry name" value="PAS"/>
    <property type="match status" value="4"/>
</dbReference>
<evidence type="ECO:0000259" key="6">
    <source>
        <dbReference type="PROSITE" id="PS50109"/>
    </source>
</evidence>
<dbReference type="PANTHER" id="PTHR43304:SF1">
    <property type="entry name" value="PAC DOMAIN-CONTAINING PROTEIN"/>
    <property type="match status" value="1"/>
</dbReference>
<evidence type="ECO:0000313" key="9">
    <source>
        <dbReference type="EMBL" id="QDA61557.1"/>
    </source>
</evidence>
<sequence>MSESHSESSTSLHDALEQLRARADRRRHLVTQVVDVEHSSMDVQRLVQELQVHQIELEMQYEELLRAQAETEVLRVQYVDLYDFAPVGYFTLDAHGLIQQLNICASQQLGTVRQRLQGRRFALFVAPDHRLLFNLFLTKALTADHRQTCEVEMLREDGKSFFAQLEALATPGFDAERPSQHCRVAVIDITARRKATEDLRASEARFRRLFEQSNDAVVLLRNERYIDCNDAAMHLLGTSDKSHIIGQPAWAHCPVVQPNGMKTKVLFQESIQRAKEVGSERCEVLMHRSSGEEIWVESVITLIQDVDEEILIHMVWRNVTAQKRERQLRQASEEGLRLALEASNSGVWSWEFSSDELRWDERAQASFGLALGPGPVPFDVLQQAIHPDDLPTVTHAFQRSIKQRTPFELDYRVLWPDGSVHFVSARGKVFYDEANKPVRFTGLMRDETDQREAEEDLRYQHRLLGRILQNLPVVLLRLSPQGEILEMSGAGLQRMGSHDNEARGANIYEAFPMLTEPMRALLGGEPVTFIGHYDLNGYNAFYQNFGFFDEQKGWGVLFSIDITDSEISRYHLREEKEFSRSLLDNSIDALVALDCEARITAWNRVAASFSNLSEEQALGQSVYDVYPHLNTPEGRVLMQRVMAGEEVQMLGYRFHHRPGFFDAFLTPLKGQDDAVTGTLITIRDVTERNRMEEENTRLKLRQQQEVLSAIMSTQEAERKRISEALHNGVGQLLYATKLHIENHSSNIQKHTAALALLEEAITATRNISFELTPGVLEDFGLKSGLQELVKRIPKTSLDVHLHLVGLSKKRPKLVETAIYRMVQELLNNIMKHAQAKEVFVHVVHEDHQVLISVEDDGVGFEVREDVPMRGIGLAGIRNRVDLLGGTLTIDSRPGRGTIVSIEITLKKDKEDGKKAK</sequence>
<dbReference type="Pfam" id="PF13426">
    <property type="entry name" value="PAS_9"/>
    <property type="match status" value="1"/>
</dbReference>
<organism evidence="9 10">
    <name type="scientific">Hymenobacter jejuensis</name>
    <dbReference type="NCBI Taxonomy" id="2502781"/>
    <lineage>
        <taxon>Bacteria</taxon>
        <taxon>Pseudomonadati</taxon>
        <taxon>Bacteroidota</taxon>
        <taxon>Cytophagia</taxon>
        <taxon>Cytophagales</taxon>
        <taxon>Hymenobacteraceae</taxon>
        <taxon>Hymenobacter</taxon>
    </lineage>
</organism>
<proteinExistence type="predicted"/>
<evidence type="ECO:0000256" key="4">
    <source>
        <dbReference type="ARBA" id="ARBA00022679"/>
    </source>
</evidence>
<dbReference type="PROSITE" id="PS50113">
    <property type="entry name" value="PAC"/>
    <property type="match status" value="2"/>
</dbReference>
<name>A0A5B8A314_9BACT</name>
<dbReference type="Pfam" id="PF13188">
    <property type="entry name" value="PAS_8"/>
    <property type="match status" value="1"/>
</dbReference>
<dbReference type="SUPFAM" id="SSF55785">
    <property type="entry name" value="PYP-like sensor domain (PAS domain)"/>
    <property type="match status" value="5"/>
</dbReference>
<reference evidence="9 10" key="1">
    <citation type="submission" date="2019-06" db="EMBL/GenBank/DDBJ databases">
        <authorList>
            <person name="Srinivasan S."/>
        </authorList>
    </citation>
    <scope>NUCLEOTIDE SEQUENCE [LARGE SCALE GENOMIC DNA]</scope>
    <source>
        <strain evidence="9 10">17J68-5</strain>
    </source>
</reference>
<dbReference type="InterPro" id="IPR052162">
    <property type="entry name" value="Sensor_kinase/Photoreceptor"/>
</dbReference>
<dbReference type="SMART" id="SM00091">
    <property type="entry name" value="PAS"/>
    <property type="match status" value="5"/>
</dbReference>
<evidence type="ECO:0000259" key="8">
    <source>
        <dbReference type="PROSITE" id="PS50113"/>
    </source>
</evidence>
<dbReference type="Gene3D" id="2.10.70.100">
    <property type="match status" value="1"/>
</dbReference>
<keyword evidence="10" id="KW-1185">Reference proteome</keyword>
<dbReference type="PANTHER" id="PTHR43304">
    <property type="entry name" value="PHYTOCHROME-LIKE PROTEIN CPH1"/>
    <property type="match status" value="1"/>
</dbReference>
<dbReference type="Gene3D" id="3.30.450.20">
    <property type="entry name" value="PAS domain"/>
    <property type="match status" value="4"/>
</dbReference>
<dbReference type="Pfam" id="PF02518">
    <property type="entry name" value="HATPase_c"/>
    <property type="match status" value="1"/>
</dbReference>
<dbReference type="PROSITE" id="PS50112">
    <property type="entry name" value="PAS"/>
    <property type="match status" value="1"/>
</dbReference>
<dbReference type="InterPro" id="IPR000700">
    <property type="entry name" value="PAS-assoc_C"/>
</dbReference>
<dbReference type="InterPro" id="IPR000014">
    <property type="entry name" value="PAS"/>
</dbReference>
<dbReference type="GO" id="GO:0004673">
    <property type="term" value="F:protein histidine kinase activity"/>
    <property type="evidence" value="ECO:0007669"/>
    <property type="project" value="UniProtKB-EC"/>
</dbReference>
<comment type="catalytic activity">
    <reaction evidence="1">
        <text>ATP + protein L-histidine = ADP + protein N-phospho-L-histidine.</text>
        <dbReference type="EC" id="2.7.13.3"/>
    </reaction>
</comment>
<dbReference type="Pfam" id="PF08448">
    <property type="entry name" value="PAS_4"/>
    <property type="match status" value="1"/>
</dbReference>
<dbReference type="InterPro" id="IPR035965">
    <property type="entry name" value="PAS-like_dom_sf"/>
</dbReference>
<dbReference type="InterPro" id="IPR036890">
    <property type="entry name" value="HATPase_C_sf"/>
</dbReference>
<dbReference type="SMART" id="SM00387">
    <property type="entry name" value="HATPase_c"/>
    <property type="match status" value="1"/>
</dbReference>
<feature type="domain" description="Histidine kinase" evidence="6">
    <location>
        <begin position="818"/>
        <end position="907"/>
    </location>
</feature>